<reference evidence="2 3" key="1">
    <citation type="submission" date="2019-10" db="EMBL/GenBank/DDBJ databases">
        <title>Complete genome sequence of Vibrio sp. strain THAF100, isolated from non-filtered water from the water column of tank 6 of a marine aquarium containing stony-coral fragments. Water maintained at 26 degree C.</title>
        <authorList>
            <person name="Ruckert C."/>
            <person name="Franco A."/>
            <person name="Kalinowski J."/>
            <person name="Glaeser S."/>
        </authorList>
    </citation>
    <scope>NUCLEOTIDE SEQUENCE [LARGE SCALE GENOMIC DNA]</scope>
    <source>
        <strain evidence="2 3">THAF100</strain>
    </source>
</reference>
<gene>
    <name evidence="2" type="ORF">FIV01_09275</name>
</gene>
<dbReference type="AlphaFoldDB" id="A0A5P9CLK0"/>
<dbReference type="RefSeq" id="WP_152430733.1">
    <property type="nucleotide sequence ID" value="NZ_CBCSDK010000007.1"/>
</dbReference>
<dbReference type="Gene3D" id="3.90.1200.10">
    <property type="match status" value="1"/>
</dbReference>
<dbReference type="PANTHER" id="PTHR40086:SF1">
    <property type="entry name" value="CELL CYCLE REGULATOR CCRZ"/>
    <property type="match status" value="1"/>
</dbReference>
<dbReference type="SUPFAM" id="SSF56112">
    <property type="entry name" value="Protein kinase-like (PK-like)"/>
    <property type="match status" value="1"/>
</dbReference>
<dbReference type="GO" id="GO:0016301">
    <property type="term" value="F:kinase activity"/>
    <property type="evidence" value="ECO:0007669"/>
    <property type="project" value="UniProtKB-KW"/>
</dbReference>
<evidence type="ECO:0000259" key="1">
    <source>
        <dbReference type="Pfam" id="PF01636"/>
    </source>
</evidence>
<dbReference type="Pfam" id="PF01636">
    <property type="entry name" value="APH"/>
    <property type="match status" value="1"/>
</dbReference>
<dbReference type="InterPro" id="IPR011009">
    <property type="entry name" value="Kinase-like_dom_sf"/>
</dbReference>
<feature type="domain" description="Aminoglycoside phosphotransferase" evidence="1">
    <location>
        <begin position="31"/>
        <end position="229"/>
    </location>
</feature>
<dbReference type="KEGG" id="vaq:FIV01_09275"/>
<dbReference type="Proteomes" id="UP000326936">
    <property type="component" value="Chromosome"/>
</dbReference>
<sequence length="289" mass="33513">MAIMAWQEACQLDTSLRSLDHFFSTPPEYAQTLTGGLTNRCWKVKTHSSDCFVWRPSTHITKALSISRFHEQQILSLIKDTGIAPKPVYLNEYGLLVEWIEGEPLTDDLPFDSLLKTLAKIHNFDITKVPTVPFNYTARVDHYWMLLREELQLDQYRDLYQQWRNVPSLDNTIHSLCHFDLAGYNMVKHSEGHKVIDWEYACVSDPRLDLAITIGVTNEKPLESVYRYCQFRGIESVDDWVNGVMAWKPRAEVMAMLWYLLAYQLKGQERYLTEAQTLGDLLVSQSDQA</sequence>
<dbReference type="OrthoDB" id="179763at2"/>
<dbReference type="EMBL" id="CP045350">
    <property type="protein sequence ID" value="QFT26617.1"/>
    <property type="molecule type" value="Genomic_DNA"/>
</dbReference>
<proteinExistence type="predicted"/>
<name>A0A5P9CLK0_9VIBR</name>
<evidence type="ECO:0000313" key="2">
    <source>
        <dbReference type="EMBL" id="QFT26617.1"/>
    </source>
</evidence>
<protein>
    <submittedName>
        <fullName evidence="2">Thiamine kinase</fullName>
    </submittedName>
</protein>
<keyword evidence="2" id="KW-0418">Kinase</keyword>
<dbReference type="InterPro" id="IPR002575">
    <property type="entry name" value="Aminoglycoside_PTrfase"/>
</dbReference>
<dbReference type="InterPro" id="IPR052077">
    <property type="entry name" value="CcrZ_PhaseVar_Mediator"/>
</dbReference>
<evidence type="ECO:0000313" key="3">
    <source>
        <dbReference type="Proteomes" id="UP000326936"/>
    </source>
</evidence>
<accession>A0A5P9CLK0</accession>
<keyword evidence="3" id="KW-1185">Reference proteome</keyword>
<organism evidence="2 3">
    <name type="scientific">Vibrio aquimaris</name>
    <dbReference type="NCBI Taxonomy" id="2587862"/>
    <lineage>
        <taxon>Bacteria</taxon>
        <taxon>Pseudomonadati</taxon>
        <taxon>Pseudomonadota</taxon>
        <taxon>Gammaproteobacteria</taxon>
        <taxon>Vibrionales</taxon>
        <taxon>Vibrionaceae</taxon>
        <taxon>Vibrio</taxon>
    </lineage>
</organism>
<keyword evidence="2" id="KW-0808">Transferase</keyword>
<dbReference type="Gene3D" id="3.30.200.20">
    <property type="entry name" value="Phosphorylase Kinase, domain 1"/>
    <property type="match status" value="1"/>
</dbReference>
<dbReference type="PANTHER" id="PTHR40086">
    <property type="entry name" value="PHOSPHOTRANSFERASE YTMP-RELATED"/>
    <property type="match status" value="1"/>
</dbReference>